<dbReference type="PROSITE" id="PS50109">
    <property type="entry name" value="HIS_KIN"/>
    <property type="match status" value="1"/>
</dbReference>
<dbReference type="InterPro" id="IPR005467">
    <property type="entry name" value="His_kinase_dom"/>
</dbReference>
<dbReference type="EMBL" id="BAABCV010000008">
    <property type="protein sequence ID" value="GAA4098769.1"/>
    <property type="molecule type" value="Genomic_DNA"/>
</dbReference>
<dbReference type="SUPFAM" id="SSF55874">
    <property type="entry name" value="ATPase domain of HSP90 chaperone/DNA topoisomerase II/histidine kinase"/>
    <property type="match status" value="1"/>
</dbReference>
<dbReference type="PANTHER" id="PTHR43304">
    <property type="entry name" value="PHYTOCHROME-LIKE PROTEIN CPH1"/>
    <property type="match status" value="1"/>
</dbReference>
<dbReference type="SMART" id="SM00387">
    <property type="entry name" value="HATPase_c"/>
    <property type="match status" value="1"/>
</dbReference>
<evidence type="ECO:0000313" key="9">
    <source>
        <dbReference type="EMBL" id="GAA4098769.1"/>
    </source>
</evidence>
<dbReference type="Pfam" id="PF02518">
    <property type="entry name" value="HATPase_c"/>
    <property type="match status" value="1"/>
</dbReference>
<evidence type="ECO:0000259" key="8">
    <source>
        <dbReference type="PROSITE" id="PS50113"/>
    </source>
</evidence>
<dbReference type="InterPro" id="IPR003594">
    <property type="entry name" value="HATPase_dom"/>
</dbReference>
<keyword evidence="3" id="KW-0597">Phosphoprotein</keyword>
<dbReference type="Gene3D" id="1.10.287.130">
    <property type="match status" value="1"/>
</dbReference>
<dbReference type="SUPFAM" id="SSF47384">
    <property type="entry name" value="Homodimeric domain of signal transducing histidine kinase"/>
    <property type="match status" value="1"/>
</dbReference>
<comment type="caution">
    <text evidence="9">The sequence shown here is derived from an EMBL/GenBank/DDBJ whole genome shotgun (WGS) entry which is preliminary data.</text>
</comment>
<keyword evidence="4" id="KW-0808">Transferase</keyword>
<feature type="domain" description="PAS" evidence="7">
    <location>
        <begin position="24"/>
        <end position="97"/>
    </location>
</feature>
<reference evidence="10" key="1">
    <citation type="journal article" date="2019" name="Int. J. Syst. Evol. Microbiol.">
        <title>The Global Catalogue of Microorganisms (GCM) 10K type strain sequencing project: providing services to taxonomists for standard genome sequencing and annotation.</title>
        <authorList>
            <consortium name="The Broad Institute Genomics Platform"/>
            <consortium name="The Broad Institute Genome Sequencing Center for Infectious Disease"/>
            <person name="Wu L."/>
            <person name="Ma J."/>
        </authorList>
    </citation>
    <scope>NUCLEOTIDE SEQUENCE [LARGE SCALE GENOMIC DNA]</scope>
    <source>
        <strain evidence="10">JCM 17085</strain>
    </source>
</reference>
<dbReference type="Proteomes" id="UP001500841">
    <property type="component" value="Unassembled WGS sequence"/>
</dbReference>
<dbReference type="InterPro" id="IPR000014">
    <property type="entry name" value="PAS"/>
</dbReference>
<dbReference type="InterPro" id="IPR052162">
    <property type="entry name" value="Sensor_kinase/Photoreceptor"/>
</dbReference>
<dbReference type="PANTHER" id="PTHR43304:SF1">
    <property type="entry name" value="PAC DOMAIN-CONTAINING PROTEIN"/>
    <property type="match status" value="1"/>
</dbReference>
<evidence type="ECO:0000256" key="2">
    <source>
        <dbReference type="ARBA" id="ARBA00012438"/>
    </source>
</evidence>
<dbReference type="Gene3D" id="3.30.565.10">
    <property type="entry name" value="Histidine kinase-like ATPase, C-terminal domain"/>
    <property type="match status" value="1"/>
</dbReference>
<sequence length="498" mass="55738">MVISDITSSRVNMNVFENTLFVDSSSDLAQIINAADAGIWTFNVSTKKATWSLGFYKCLGYEPDEIECSHSNFVENLLYHEDKNAFLASVKSSTAHGQAIHIRLLTKTGYEWFQSSTYKHAGSIISGTLINIHPYRSHLLQAAAVSNALTVTAGLAKLAGWEMNAASKRLLLSNEALEILQLQRPEVTADRFLSFIDPAYRTMLHSAFEACLQSGRPFELEVRLRTLRNSALWVKIKAVAIISDQGECQMVKGILQDIHLTKHREDELVTMLKGVSHQNSRLQNFTHIAAHNLRSYVGNLRSMIDLYEEAECRDERQEIFAQIKKSGNNLNATIEHLNEIAKIDFDASNENTPIDLEALFKNVINVLQSTVQATQAIITSDFTCCPSVYYLPAYLESIFHNLLSNALKYHHPGRVPAIHCETKMENGHVYLTVEDNGLGIDLEKYGHKVFGMYQTFHSHDSAQGIGLFITRNQVEAMGGSIYVESAVDVGTKFTIMLL</sequence>
<dbReference type="InterPro" id="IPR036097">
    <property type="entry name" value="HisK_dim/P_sf"/>
</dbReference>
<dbReference type="InterPro" id="IPR035965">
    <property type="entry name" value="PAS-like_dom_sf"/>
</dbReference>
<dbReference type="PRINTS" id="PR00344">
    <property type="entry name" value="BCTRLSENSOR"/>
</dbReference>
<dbReference type="PROSITE" id="PS50113">
    <property type="entry name" value="PAC"/>
    <property type="match status" value="1"/>
</dbReference>
<dbReference type="SUPFAM" id="SSF55785">
    <property type="entry name" value="PYP-like sensor domain (PAS domain)"/>
    <property type="match status" value="2"/>
</dbReference>
<feature type="domain" description="PAC" evidence="8">
    <location>
        <begin position="218"/>
        <end position="270"/>
    </location>
</feature>
<keyword evidence="5" id="KW-0418">Kinase</keyword>
<protein>
    <recommendedName>
        <fullName evidence="2">histidine kinase</fullName>
        <ecNumber evidence="2">2.7.13.3</ecNumber>
    </recommendedName>
</protein>
<evidence type="ECO:0000256" key="1">
    <source>
        <dbReference type="ARBA" id="ARBA00000085"/>
    </source>
</evidence>
<proteinExistence type="predicted"/>
<dbReference type="CDD" id="cd00130">
    <property type="entry name" value="PAS"/>
    <property type="match status" value="1"/>
</dbReference>
<dbReference type="InterPro" id="IPR000700">
    <property type="entry name" value="PAS-assoc_C"/>
</dbReference>
<evidence type="ECO:0000256" key="4">
    <source>
        <dbReference type="ARBA" id="ARBA00022679"/>
    </source>
</evidence>
<comment type="catalytic activity">
    <reaction evidence="1">
        <text>ATP + protein L-histidine = ADP + protein N-phospho-L-histidine.</text>
        <dbReference type="EC" id="2.7.13.3"/>
    </reaction>
</comment>
<dbReference type="InterPro" id="IPR004358">
    <property type="entry name" value="Sig_transdc_His_kin-like_C"/>
</dbReference>
<keyword evidence="10" id="KW-1185">Reference proteome</keyword>
<dbReference type="InterPro" id="IPR036890">
    <property type="entry name" value="HATPase_C_sf"/>
</dbReference>
<dbReference type="PROSITE" id="PS50112">
    <property type="entry name" value="PAS"/>
    <property type="match status" value="1"/>
</dbReference>
<evidence type="ECO:0000256" key="5">
    <source>
        <dbReference type="ARBA" id="ARBA00022777"/>
    </source>
</evidence>
<dbReference type="EC" id="2.7.13.3" evidence="2"/>
<dbReference type="Gene3D" id="3.30.450.20">
    <property type="entry name" value="PAS domain"/>
    <property type="match status" value="2"/>
</dbReference>
<feature type="domain" description="Histidine kinase" evidence="6">
    <location>
        <begin position="288"/>
        <end position="498"/>
    </location>
</feature>
<accession>A0ABP7WWR6</accession>
<evidence type="ECO:0000256" key="3">
    <source>
        <dbReference type="ARBA" id="ARBA00022553"/>
    </source>
</evidence>
<organism evidence="9 10">
    <name type="scientific">Mucilaginibacter panaciglaebae</name>
    <dbReference type="NCBI Taxonomy" id="502331"/>
    <lineage>
        <taxon>Bacteria</taxon>
        <taxon>Pseudomonadati</taxon>
        <taxon>Bacteroidota</taxon>
        <taxon>Sphingobacteriia</taxon>
        <taxon>Sphingobacteriales</taxon>
        <taxon>Sphingobacteriaceae</taxon>
        <taxon>Mucilaginibacter</taxon>
    </lineage>
</organism>
<evidence type="ECO:0000313" key="10">
    <source>
        <dbReference type="Proteomes" id="UP001500841"/>
    </source>
</evidence>
<dbReference type="RefSeq" id="WP_345104489.1">
    <property type="nucleotide sequence ID" value="NZ_BAABCV010000008.1"/>
</dbReference>
<name>A0ABP7WWR6_9SPHI</name>
<evidence type="ECO:0000259" key="6">
    <source>
        <dbReference type="PROSITE" id="PS50109"/>
    </source>
</evidence>
<dbReference type="Pfam" id="PF08447">
    <property type="entry name" value="PAS_3"/>
    <property type="match status" value="1"/>
</dbReference>
<evidence type="ECO:0000259" key="7">
    <source>
        <dbReference type="PROSITE" id="PS50112"/>
    </source>
</evidence>
<gene>
    <name evidence="9" type="ORF">GCM10022392_23370</name>
</gene>
<dbReference type="InterPro" id="IPR013655">
    <property type="entry name" value="PAS_fold_3"/>
</dbReference>